<dbReference type="SUPFAM" id="SSF48452">
    <property type="entry name" value="TPR-like"/>
    <property type="match status" value="1"/>
</dbReference>
<dbReference type="InterPro" id="IPR034706">
    <property type="entry name" value="CpoB"/>
</dbReference>
<dbReference type="Pfam" id="PF13432">
    <property type="entry name" value="TPR_16"/>
    <property type="match status" value="1"/>
</dbReference>
<feature type="coiled-coil region" evidence="1">
    <location>
        <begin position="24"/>
        <end position="83"/>
    </location>
</feature>
<comment type="subcellular location">
    <subcellularLocation>
        <location evidence="1">Periplasm</location>
    </subcellularLocation>
</comment>
<dbReference type="Pfam" id="PF13174">
    <property type="entry name" value="TPR_6"/>
    <property type="match status" value="1"/>
</dbReference>
<comment type="similarity">
    <text evidence="1">Belongs to the CpoB family.</text>
</comment>
<dbReference type="GO" id="GO:0030288">
    <property type="term" value="C:outer membrane-bounded periplasmic space"/>
    <property type="evidence" value="ECO:0007669"/>
    <property type="project" value="UniProtKB-UniRule"/>
</dbReference>
<dbReference type="EMBL" id="PVTT01000001">
    <property type="protein sequence ID" value="PRY95637.1"/>
    <property type="molecule type" value="Genomic_DNA"/>
</dbReference>
<dbReference type="Proteomes" id="UP000238801">
    <property type="component" value="Unassembled WGS sequence"/>
</dbReference>
<name>A0A2T0X9N8_9RHOB</name>
<keyword evidence="3" id="KW-1185">Reference proteome</keyword>
<dbReference type="RefSeq" id="WP_106159996.1">
    <property type="nucleotide sequence ID" value="NZ_PVTT01000001.1"/>
</dbReference>
<comment type="caution">
    <text evidence="2">The sequence shown here is derived from an EMBL/GenBank/DDBJ whole genome shotgun (WGS) entry which is preliminary data.</text>
</comment>
<keyword evidence="1" id="KW-0132">Cell division</keyword>
<dbReference type="AlphaFoldDB" id="A0A2T0X9N8"/>
<evidence type="ECO:0000313" key="2">
    <source>
        <dbReference type="EMBL" id="PRY95637.1"/>
    </source>
</evidence>
<keyword evidence="1" id="KW-0175">Coiled coil</keyword>
<sequence length="267" mass="27316" precursor="true">MRALLCVLALLAGPALSQDREATLADIRQQLVLLNSDVQGLRRELSTTGGQSLNLPSSALERIDAIESELQRLTSATEALTGRVDRVVTDGTRRIGDLEFRLVELEGGDVSQLAETSTLGGGELPEGGAQATPVTGGAQLALGEQADFDAAQAAFDGGDYAQAATLFATFAESYPGGPLTGTAKFREGEALERAGDLPGAARAYLAAFSGDPEGAAAGDALHRLGLALRDLGQTEPACITLADVQSRFPGSGAAAQSADAARAMGCS</sequence>
<comment type="function">
    <text evidence="1">Mediates coordination of peptidoglycan synthesis and outer membrane constriction during cell division.</text>
</comment>
<gene>
    <name evidence="1" type="primary">cpoB</name>
    <name evidence="2" type="ORF">BCF33_1259</name>
</gene>
<feature type="chain" id="PRO_5015792107" description="Cell division coordinator CpoB" evidence="1">
    <location>
        <begin position="18"/>
        <end position="267"/>
    </location>
</feature>
<protein>
    <recommendedName>
        <fullName evidence="1">Cell division coordinator CpoB</fullName>
    </recommendedName>
</protein>
<proteinExistence type="inferred from homology"/>
<dbReference type="HAMAP" id="MF_02066">
    <property type="entry name" value="CpoB"/>
    <property type="match status" value="1"/>
</dbReference>
<dbReference type="Gene3D" id="1.25.40.10">
    <property type="entry name" value="Tetratricopeptide repeat domain"/>
    <property type="match status" value="1"/>
</dbReference>
<dbReference type="InterPro" id="IPR014162">
    <property type="entry name" value="CpoB_C"/>
</dbReference>
<accession>A0A2T0X9N8</accession>
<organism evidence="2 3">
    <name type="scientific">Hasllibacter halocynthiae</name>
    <dbReference type="NCBI Taxonomy" id="595589"/>
    <lineage>
        <taxon>Bacteria</taxon>
        <taxon>Pseudomonadati</taxon>
        <taxon>Pseudomonadota</taxon>
        <taxon>Alphaproteobacteria</taxon>
        <taxon>Rhodobacterales</taxon>
        <taxon>Roseobacteraceae</taxon>
        <taxon>Hasllibacter</taxon>
    </lineage>
</organism>
<evidence type="ECO:0000313" key="3">
    <source>
        <dbReference type="Proteomes" id="UP000238801"/>
    </source>
</evidence>
<dbReference type="NCBIfam" id="TIGR02795">
    <property type="entry name" value="tol_pal_ybgF"/>
    <property type="match status" value="1"/>
</dbReference>
<feature type="signal peptide" evidence="1">
    <location>
        <begin position="1"/>
        <end position="17"/>
    </location>
</feature>
<keyword evidence="1" id="KW-0131">Cell cycle</keyword>
<dbReference type="GO" id="GO:0043093">
    <property type="term" value="P:FtsZ-dependent cytokinesis"/>
    <property type="evidence" value="ECO:0007669"/>
    <property type="project" value="UniProtKB-UniRule"/>
</dbReference>
<dbReference type="OrthoDB" id="9763909at2"/>
<keyword evidence="1" id="KW-0732">Signal</keyword>
<keyword evidence="1" id="KW-0574">Periplasm</keyword>
<reference evidence="2 3" key="1">
    <citation type="submission" date="2018-03" db="EMBL/GenBank/DDBJ databases">
        <title>Genomic Encyclopedia of Archaeal and Bacterial Type Strains, Phase II (KMG-II): from individual species to whole genera.</title>
        <authorList>
            <person name="Goeker M."/>
        </authorList>
    </citation>
    <scope>NUCLEOTIDE SEQUENCE [LARGE SCALE GENOMIC DNA]</scope>
    <source>
        <strain evidence="2 3">DSM 29318</strain>
    </source>
</reference>
<dbReference type="InterPro" id="IPR011990">
    <property type="entry name" value="TPR-like_helical_dom_sf"/>
</dbReference>
<dbReference type="InterPro" id="IPR019734">
    <property type="entry name" value="TPR_rpt"/>
</dbReference>
<evidence type="ECO:0000256" key="1">
    <source>
        <dbReference type="HAMAP-Rule" id="MF_02066"/>
    </source>
</evidence>